<protein>
    <recommendedName>
        <fullName evidence="2">Activator of Hsp90 ATPase homologue 1/2-like C-terminal domain-containing protein</fullName>
    </recommendedName>
</protein>
<dbReference type="SUPFAM" id="SSF55961">
    <property type="entry name" value="Bet v1-like"/>
    <property type="match status" value="1"/>
</dbReference>
<gene>
    <name evidence="3" type="ORF">JDO7802_02825</name>
</gene>
<dbReference type="Gene3D" id="3.30.530.20">
    <property type="match status" value="1"/>
</dbReference>
<dbReference type="InterPro" id="IPR013538">
    <property type="entry name" value="ASHA1/2-like_C"/>
</dbReference>
<feature type="domain" description="Activator of Hsp90 ATPase homologue 1/2-like C-terminal" evidence="2">
    <location>
        <begin position="17"/>
        <end position="146"/>
    </location>
</feature>
<evidence type="ECO:0000313" key="4">
    <source>
        <dbReference type="Proteomes" id="UP000049222"/>
    </source>
</evidence>
<name>A0A0M6YP51_9RHOB</name>
<evidence type="ECO:0000313" key="3">
    <source>
        <dbReference type="EMBL" id="CTQ50796.1"/>
    </source>
</evidence>
<comment type="similarity">
    <text evidence="1">Belongs to the AHA1 family.</text>
</comment>
<sequence length="152" mass="16724">MMQVFTVRRSRRFAQRPSRVFDAWLDPALRAQFETPEGSGMSHVTLATQEGESGEILIAPGDTEVGRMFDTIRILQPGRLAVVHGWGVFGGNPAMTMQNVFDVTPDGDGCTFTGTSQMVVLGEQPTEADVARGWDDMLDRFAGVLERTSQED</sequence>
<proteinExistence type="inferred from homology"/>
<dbReference type="EMBL" id="CXSU01000012">
    <property type="protein sequence ID" value="CTQ50796.1"/>
    <property type="molecule type" value="Genomic_DNA"/>
</dbReference>
<dbReference type="AlphaFoldDB" id="A0A0M6YP51"/>
<evidence type="ECO:0000259" key="2">
    <source>
        <dbReference type="Pfam" id="PF08327"/>
    </source>
</evidence>
<evidence type="ECO:0000256" key="1">
    <source>
        <dbReference type="ARBA" id="ARBA00006817"/>
    </source>
</evidence>
<dbReference type="Pfam" id="PF08327">
    <property type="entry name" value="AHSA1"/>
    <property type="match status" value="1"/>
</dbReference>
<dbReference type="Proteomes" id="UP000049222">
    <property type="component" value="Unassembled WGS sequence"/>
</dbReference>
<reference evidence="3 4" key="1">
    <citation type="submission" date="2015-07" db="EMBL/GenBank/DDBJ databases">
        <authorList>
            <person name="Noorani M."/>
        </authorList>
    </citation>
    <scope>NUCLEOTIDE SEQUENCE [LARGE SCALE GENOMIC DNA]</scope>
    <source>
        <strain evidence="3 4">CECT 7802</strain>
    </source>
</reference>
<keyword evidence="4" id="KW-1185">Reference proteome</keyword>
<dbReference type="InterPro" id="IPR023393">
    <property type="entry name" value="START-like_dom_sf"/>
</dbReference>
<organism evidence="3 4">
    <name type="scientific">Jannaschia donghaensis</name>
    <dbReference type="NCBI Taxonomy" id="420998"/>
    <lineage>
        <taxon>Bacteria</taxon>
        <taxon>Pseudomonadati</taxon>
        <taxon>Pseudomonadota</taxon>
        <taxon>Alphaproteobacteria</taxon>
        <taxon>Rhodobacterales</taxon>
        <taxon>Roseobacteraceae</taxon>
        <taxon>Jannaschia</taxon>
    </lineage>
</organism>
<dbReference type="STRING" id="420998.JDO7802_02825"/>
<accession>A0A0M6YP51</accession>